<evidence type="ECO:0000313" key="2">
    <source>
        <dbReference type="Proteomes" id="UP000218282"/>
    </source>
</evidence>
<gene>
    <name evidence="1" type="ORF">RU86_GL000524</name>
</gene>
<reference evidence="1 2" key="1">
    <citation type="submission" date="2014-12" db="EMBL/GenBank/DDBJ databases">
        <title>Draft genome sequences of 10 type strains of Lactococcus.</title>
        <authorList>
            <person name="Sun Z."/>
            <person name="Zhong Z."/>
            <person name="Liu W."/>
            <person name="Zhang W."/>
            <person name="Zhang H."/>
        </authorList>
    </citation>
    <scope>NUCLEOTIDE SEQUENCE [LARGE SCALE GENOMIC DNA]</scope>
    <source>
        <strain evidence="1 2">DSM 6634</strain>
    </source>
</reference>
<dbReference type="RefSeq" id="WP_096814752.1">
    <property type="nucleotide sequence ID" value="NZ_JXJW01000013.1"/>
</dbReference>
<protein>
    <recommendedName>
        <fullName evidence="3">CD-NTase associated protein 4-like DNA endonuclease domain-containing protein</fullName>
    </recommendedName>
</protein>
<evidence type="ECO:0000313" key="1">
    <source>
        <dbReference type="EMBL" id="PCS06019.1"/>
    </source>
</evidence>
<proteinExistence type="predicted"/>
<name>A0A2A5RXR3_9LACT</name>
<dbReference type="EMBL" id="JXJW01000013">
    <property type="protein sequence ID" value="PCS06019.1"/>
    <property type="molecule type" value="Genomic_DNA"/>
</dbReference>
<organism evidence="1 2">
    <name type="scientific">Pseudolactococcus piscium</name>
    <dbReference type="NCBI Taxonomy" id="1364"/>
    <lineage>
        <taxon>Bacteria</taxon>
        <taxon>Bacillati</taxon>
        <taxon>Bacillota</taxon>
        <taxon>Bacilli</taxon>
        <taxon>Lactobacillales</taxon>
        <taxon>Streptococcaceae</taxon>
        <taxon>Pseudolactococcus</taxon>
    </lineage>
</organism>
<evidence type="ECO:0008006" key="3">
    <source>
        <dbReference type="Google" id="ProtNLM"/>
    </source>
</evidence>
<comment type="caution">
    <text evidence="1">The sequence shown here is derived from an EMBL/GenBank/DDBJ whole genome shotgun (WGS) entry which is preliminary data.</text>
</comment>
<accession>A0A2A5RXR3</accession>
<dbReference type="AlphaFoldDB" id="A0A2A5RXR3"/>
<sequence>MTDRTAINTIKGYFYQFDYYILQILKCENEEDIVIIEGIEDVDIRTASEETAVQCKYYAGTEYNHSILKDPIIWMIKHFKDNQSNNYKYKIYGHYQSGQEKLERIIDVEFLKKMFLTRKKDKIKYEIYKELKLSDEQLSIFLQRLTVNIKAPEYDVQNKEIFEEIKKIFACDDSDAEFYYNNALRLTKEKSMNAQIEDRKISKKDFLHNISNKQELFNNWYLEFIGRDKFLKLMKKKYFSEFNLSPNTRFILVECGHKTNNLALKQMIINISSKLSRISKREKDSFCPYIYLYGIDENKLIQVKQMLRADGVNFIDGFNFKGADFDLESILIDSDCHNQIKMKIINDVDDIENILNRTTNTRKIFQFYINEPFYSCSLHEHNKIPIKSVSDILEII</sequence>
<dbReference type="Proteomes" id="UP000218282">
    <property type="component" value="Unassembled WGS sequence"/>
</dbReference>
<keyword evidence="2" id="KW-1185">Reference proteome</keyword>
<dbReference type="NCBIfam" id="NF042945">
    <property type="entry name" value="DUF4297_antiphage"/>
    <property type="match status" value="1"/>
</dbReference>